<dbReference type="EMBL" id="SKFG01000003">
    <property type="protein sequence ID" value="TCZ79379.1"/>
    <property type="molecule type" value="Genomic_DNA"/>
</dbReference>
<gene>
    <name evidence="1" type="ORF">E0485_05825</name>
</gene>
<reference evidence="1 2" key="1">
    <citation type="submission" date="2019-03" db="EMBL/GenBank/DDBJ databases">
        <authorList>
            <person name="Kim M.K.M."/>
        </authorList>
    </citation>
    <scope>NUCLEOTIDE SEQUENCE [LARGE SCALE GENOMIC DNA]</scope>
    <source>
        <strain evidence="1 2">18JY21-1</strain>
    </source>
</reference>
<dbReference type="RefSeq" id="WP_132417037.1">
    <property type="nucleotide sequence ID" value="NZ_SKFG01000003.1"/>
</dbReference>
<keyword evidence="2" id="KW-1185">Reference proteome</keyword>
<proteinExistence type="predicted"/>
<dbReference type="AlphaFoldDB" id="A0A4R4EHP1"/>
<comment type="caution">
    <text evidence="1">The sequence shown here is derived from an EMBL/GenBank/DDBJ whole genome shotgun (WGS) entry which is preliminary data.</text>
</comment>
<name>A0A4R4EHP1_9BACL</name>
<evidence type="ECO:0000313" key="2">
    <source>
        <dbReference type="Proteomes" id="UP000295418"/>
    </source>
</evidence>
<evidence type="ECO:0000313" key="1">
    <source>
        <dbReference type="EMBL" id="TCZ79379.1"/>
    </source>
</evidence>
<sequence>MKDKLEILEEAISDVGFWSWWTEKLPEAFQLEFGGTHIWSPPRSSDTAPSGQVALRFGNPRSICFLRRSSSNLPENWADLLKADQLEPFSIDYGDFKFNNPNYLNEILNSNVILEKKFGEDPNLYINNSDIFSLCFMAGEVGFIIIAEELRILNHTGDINLNDIDSLVSRWWEYWKEYWELKNTLNELPKDYACEVTIPLKADQ</sequence>
<organism evidence="1 2">
    <name type="scientific">Paenibacillus albiflavus</name>
    <dbReference type="NCBI Taxonomy" id="2545760"/>
    <lineage>
        <taxon>Bacteria</taxon>
        <taxon>Bacillati</taxon>
        <taxon>Bacillota</taxon>
        <taxon>Bacilli</taxon>
        <taxon>Bacillales</taxon>
        <taxon>Paenibacillaceae</taxon>
        <taxon>Paenibacillus</taxon>
    </lineage>
</organism>
<dbReference type="OrthoDB" id="981806at2"/>
<protein>
    <submittedName>
        <fullName evidence="1">Uncharacterized protein</fullName>
    </submittedName>
</protein>
<accession>A0A4R4EHP1</accession>
<dbReference type="Proteomes" id="UP000295418">
    <property type="component" value="Unassembled WGS sequence"/>
</dbReference>